<feature type="non-terminal residue" evidence="2">
    <location>
        <position position="1"/>
    </location>
</feature>
<protein>
    <submittedName>
        <fullName evidence="2">Uncharacterized protein</fullName>
    </submittedName>
</protein>
<accession>A0A6J4VKC3</accession>
<reference evidence="2" key="1">
    <citation type="submission" date="2020-02" db="EMBL/GenBank/DDBJ databases">
        <authorList>
            <person name="Meier V. D."/>
        </authorList>
    </citation>
    <scope>NUCLEOTIDE SEQUENCE</scope>
    <source>
        <strain evidence="2">AVDCRST_MAG88</strain>
    </source>
</reference>
<evidence type="ECO:0000256" key="1">
    <source>
        <dbReference type="SAM" id="MobiDB-lite"/>
    </source>
</evidence>
<gene>
    <name evidence="2" type="ORF">AVDCRST_MAG88-3419</name>
</gene>
<feature type="region of interest" description="Disordered" evidence="1">
    <location>
        <begin position="1"/>
        <end position="21"/>
    </location>
</feature>
<organism evidence="2">
    <name type="scientific">uncultured Thermomicrobiales bacterium</name>
    <dbReference type="NCBI Taxonomy" id="1645740"/>
    <lineage>
        <taxon>Bacteria</taxon>
        <taxon>Pseudomonadati</taxon>
        <taxon>Thermomicrobiota</taxon>
        <taxon>Thermomicrobia</taxon>
        <taxon>Thermomicrobiales</taxon>
        <taxon>environmental samples</taxon>
    </lineage>
</organism>
<proteinExistence type="predicted"/>
<dbReference type="EMBL" id="CADCWM010000822">
    <property type="protein sequence ID" value="CAA9581710.1"/>
    <property type="molecule type" value="Genomic_DNA"/>
</dbReference>
<dbReference type="AlphaFoldDB" id="A0A6J4VKC3"/>
<sequence>VDGAGGGAPHHPGAADRRPALGEVRLMRRGNGRVVAVVRARSGRARPV</sequence>
<evidence type="ECO:0000313" key="2">
    <source>
        <dbReference type="EMBL" id="CAA9581710.1"/>
    </source>
</evidence>
<name>A0A6J4VKC3_9BACT</name>
<feature type="non-terminal residue" evidence="2">
    <location>
        <position position="48"/>
    </location>
</feature>